<evidence type="ECO:0000256" key="1">
    <source>
        <dbReference type="SAM" id="Coils"/>
    </source>
</evidence>
<sequence length="341" mass="38314">MSTADDKARAHSGAQQAALQRQKEALSAALQELSTLRSVVKALESTVDQLQRERNTLLQELRTAKTTESELLDQIATLTSTCERLTETVQQSGVDSAHRVAQLEGLRREQDAALRTQIERLQAQLLSTQHPTNLSRPIPWSKIASVDGHPAHILREVVLADAKREERALRTLITEPRNDVGVESASDDLLEKLLTVRQTASSSKADESEDLRAWTAVARRVHDVLIDRRRILHIDSDEPVEFLLRSRNEMVSELVQMHREMRRCARLISELHQRVELISASAKRESRGDGTNPANLVEGHVELIAAAVADLDFATCRVKRLCFTDVDRALHSFDNDDLDRQ</sequence>
<gene>
    <name evidence="2" type="ORF">NDES1114_LOCUS34934</name>
</gene>
<reference evidence="2" key="1">
    <citation type="submission" date="2021-01" db="EMBL/GenBank/DDBJ databases">
        <authorList>
            <person name="Corre E."/>
            <person name="Pelletier E."/>
            <person name="Niang G."/>
            <person name="Scheremetjew M."/>
            <person name="Finn R."/>
            <person name="Kale V."/>
            <person name="Holt S."/>
            <person name="Cochrane G."/>
            <person name="Meng A."/>
            <person name="Brown T."/>
            <person name="Cohen L."/>
        </authorList>
    </citation>
    <scope>NUCLEOTIDE SEQUENCE</scope>
    <source>
        <strain evidence="2">CCAP 1951/1</strain>
    </source>
</reference>
<keyword evidence="1" id="KW-0175">Coiled coil</keyword>
<feature type="coiled-coil region" evidence="1">
    <location>
        <begin position="16"/>
        <end position="67"/>
    </location>
</feature>
<proteinExistence type="predicted"/>
<accession>A0A7S1R2M3</accession>
<name>A0A7S1R2M3_NEODS</name>
<dbReference type="AlphaFoldDB" id="A0A7S1R2M3"/>
<protein>
    <submittedName>
        <fullName evidence="2">Uncharacterized protein</fullName>
    </submittedName>
</protein>
<organism evidence="2">
    <name type="scientific">Neobodo designis</name>
    <name type="common">Flagellated protozoan</name>
    <name type="synonym">Bodo designis</name>
    <dbReference type="NCBI Taxonomy" id="312471"/>
    <lineage>
        <taxon>Eukaryota</taxon>
        <taxon>Discoba</taxon>
        <taxon>Euglenozoa</taxon>
        <taxon>Kinetoplastea</taxon>
        <taxon>Metakinetoplastina</taxon>
        <taxon>Neobodonida</taxon>
        <taxon>Neobodo</taxon>
    </lineage>
</organism>
<dbReference type="EMBL" id="HBGF01052214">
    <property type="protein sequence ID" value="CAD9154987.1"/>
    <property type="molecule type" value="Transcribed_RNA"/>
</dbReference>
<evidence type="ECO:0000313" key="2">
    <source>
        <dbReference type="EMBL" id="CAD9154987.1"/>
    </source>
</evidence>